<evidence type="ECO:0000256" key="5">
    <source>
        <dbReference type="ARBA" id="ARBA00023163"/>
    </source>
</evidence>
<evidence type="ECO:0000259" key="8">
    <source>
        <dbReference type="PROSITE" id="PS50811"/>
    </source>
</evidence>
<feature type="domain" description="WRKY" evidence="8">
    <location>
        <begin position="193"/>
        <end position="250"/>
    </location>
</feature>
<comment type="caution">
    <text evidence="9">The sequence shown here is derived from an EMBL/GenBank/DDBJ whole genome shotgun (WGS) entry which is preliminary data.</text>
</comment>
<dbReference type="PANTHER" id="PTHR31221:SF90">
    <property type="entry name" value="WRKY TRANSCRIPTION FACTOR 44"/>
    <property type="match status" value="1"/>
</dbReference>
<dbReference type="GO" id="GO:0003700">
    <property type="term" value="F:DNA-binding transcription factor activity"/>
    <property type="evidence" value="ECO:0007669"/>
    <property type="project" value="InterPro"/>
</dbReference>
<feature type="region of interest" description="Disordered" evidence="7">
    <location>
        <begin position="244"/>
        <end position="271"/>
    </location>
</feature>
<dbReference type="Gene3D" id="2.20.25.80">
    <property type="entry name" value="WRKY domain"/>
    <property type="match status" value="2"/>
</dbReference>
<keyword evidence="2" id="KW-0677">Repeat</keyword>
<reference evidence="9" key="1">
    <citation type="submission" date="2020-06" db="EMBL/GenBank/DDBJ databases">
        <authorList>
            <person name="Li T."/>
            <person name="Hu X."/>
            <person name="Zhang T."/>
            <person name="Song X."/>
            <person name="Zhang H."/>
            <person name="Dai N."/>
            <person name="Sheng W."/>
            <person name="Hou X."/>
            <person name="Wei L."/>
        </authorList>
    </citation>
    <scope>NUCLEOTIDE SEQUENCE</scope>
    <source>
        <strain evidence="9">G02</strain>
        <tissue evidence="9">Leaf</tissue>
    </source>
</reference>
<name>A0AAW2KS38_SESRA</name>
<evidence type="ECO:0000256" key="7">
    <source>
        <dbReference type="SAM" id="MobiDB-lite"/>
    </source>
</evidence>
<evidence type="ECO:0000256" key="4">
    <source>
        <dbReference type="ARBA" id="ARBA00023125"/>
    </source>
</evidence>
<keyword evidence="6" id="KW-0539">Nucleus</keyword>
<keyword evidence="4" id="KW-0238">DNA-binding</keyword>
<protein>
    <submittedName>
        <fullName evidence="9">WRKY transcription factor 44</fullName>
    </submittedName>
</protein>
<evidence type="ECO:0000256" key="6">
    <source>
        <dbReference type="ARBA" id="ARBA00023242"/>
    </source>
</evidence>
<organism evidence="9">
    <name type="scientific">Sesamum radiatum</name>
    <name type="common">Black benniseed</name>
    <dbReference type="NCBI Taxonomy" id="300843"/>
    <lineage>
        <taxon>Eukaryota</taxon>
        <taxon>Viridiplantae</taxon>
        <taxon>Streptophyta</taxon>
        <taxon>Embryophyta</taxon>
        <taxon>Tracheophyta</taxon>
        <taxon>Spermatophyta</taxon>
        <taxon>Magnoliopsida</taxon>
        <taxon>eudicotyledons</taxon>
        <taxon>Gunneridae</taxon>
        <taxon>Pentapetalae</taxon>
        <taxon>asterids</taxon>
        <taxon>lamiids</taxon>
        <taxon>Lamiales</taxon>
        <taxon>Pedaliaceae</taxon>
        <taxon>Sesamum</taxon>
    </lineage>
</organism>
<sequence length="457" mass="50019">MTGVNETEKIVIVKPVACRPGFSNLKSFSELLADAVNASPPAAFSETAVAVIKPRTVRFKPVCNRDLVGVAIFSNAEVFGSAACNKSEKVPESKLTSNVVYRPIAKLVSKRTVSLLANLGGQGIGSRRENAEAGAPIPPPNQVKHQTDPTSDRHQNSALQSEKNANAVLENSEDGNKSMSLPVPNYGDRPSYDGHSWRKYGQKQVKGSEYPRSYYKCTHPNCPVKKKVEKKLDGQIAEIVYKGEHNHPKAQPLNHNPLDGHEQEPANTGTQNEQAERFKGQLENENGIELSAQSTFSGAAPPINDLVTAASCNASVSTSNNSLGLSGEYQEVSEPLEAEGHYFGRKRTKRGNQLIKANKVGEPSSDPQIVVQNNTDSDVVGDGFRWRKYGQKVVKGNPYPRSYYRCTSPKCTVRKYVERTSEDPGTFITTYEGRHNHSMPIKHTNAEASKTSTKNKP</sequence>
<dbReference type="SUPFAM" id="SSF118290">
    <property type="entry name" value="WRKY DNA-binding domain"/>
    <property type="match status" value="2"/>
</dbReference>
<evidence type="ECO:0000313" key="9">
    <source>
        <dbReference type="EMBL" id="KAL0309780.1"/>
    </source>
</evidence>
<dbReference type="InterPro" id="IPR003657">
    <property type="entry name" value="WRKY_dom"/>
</dbReference>
<dbReference type="PROSITE" id="PS50811">
    <property type="entry name" value="WRKY"/>
    <property type="match status" value="2"/>
</dbReference>
<proteinExistence type="predicted"/>
<dbReference type="FunFam" id="2.20.25.80:FF:000006">
    <property type="entry name" value="WRKY transcription factor"/>
    <property type="match status" value="2"/>
</dbReference>
<keyword evidence="5" id="KW-0804">Transcription</keyword>
<dbReference type="PANTHER" id="PTHR31221">
    <property type="entry name" value="WRKY TRANSCRIPTION FACTOR PROTEIN 1-RELATED"/>
    <property type="match status" value="1"/>
</dbReference>
<dbReference type="InterPro" id="IPR036576">
    <property type="entry name" value="WRKY_dom_sf"/>
</dbReference>
<accession>A0AAW2KS38</accession>
<keyword evidence="3" id="KW-0805">Transcription regulation</keyword>
<evidence type="ECO:0000256" key="2">
    <source>
        <dbReference type="ARBA" id="ARBA00022737"/>
    </source>
</evidence>
<dbReference type="EMBL" id="JACGWJ010000027">
    <property type="protein sequence ID" value="KAL0309780.1"/>
    <property type="molecule type" value="Genomic_DNA"/>
</dbReference>
<feature type="compositionally biased region" description="Basic and acidic residues" evidence="7">
    <location>
        <begin position="145"/>
        <end position="155"/>
    </location>
</feature>
<dbReference type="GO" id="GO:0005634">
    <property type="term" value="C:nucleus"/>
    <property type="evidence" value="ECO:0007669"/>
    <property type="project" value="UniProtKB-SubCell"/>
</dbReference>
<feature type="compositionally biased region" description="Polar residues" evidence="7">
    <location>
        <begin position="446"/>
        <end position="457"/>
    </location>
</feature>
<feature type="region of interest" description="Disordered" evidence="7">
    <location>
        <begin position="432"/>
        <end position="457"/>
    </location>
</feature>
<evidence type="ECO:0000256" key="3">
    <source>
        <dbReference type="ARBA" id="ARBA00023015"/>
    </source>
</evidence>
<dbReference type="Pfam" id="PF03106">
    <property type="entry name" value="WRKY"/>
    <property type="match status" value="2"/>
</dbReference>
<dbReference type="AlphaFoldDB" id="A0AAW2KS38"/>
<feature type="domain" description="WRKY" evidence="8">
    <location>
        <begin position="375"/>
        <end position="440"/>
    </location>
</feature>
<dbReference type="GO" id="GO:0043565">
    <property type="term" value="F:sequence-specific DNA binding"/>
    <property type="evidence" value="ECO:0007669"/>
    <property type="project" value="InterPro"/>
</dbReference>
<feature type="region of interest" description="Disordered" evidence="7">
    <location>
        <begin position="124"/>
        <end position="205"/>
    </location>
</feature>
<gene>
    <name evidence="9" type="ORF">Sradi_5920300</name>
</gene>
<comment type="subcellular location">
    <subcellularLocation>
        <location evidence="1">Nucleus</location>
    </subcellularLocation>
</comment>
<dbReference type="InterPro" id="IPR044810">
    <property type="entry name" value="WRKY_plant"/>
</dbReference>
<evidence type="ECO:0000256" key="1">
    <source>
        <dbReference type="ARBA" id="ARBA00004123"/>
    </source>
</evidence>
<reference evidence="9" key="2">
    <citation type="journal article" date="2024" name="Plant">
        <title>Genomic evolution and insights into agronomic trait innovations of Sesamum species.</title>
        <authorList>
            <person name="Miao H."/>
            <person name="Wang L."/>
            <person name="Qu L."/>
            <person name="Liu H."/>
            <person name="Sun Y."/>
            <person name="Le M."/>
            <person name="Wang Q."/>
            <person name="Wei S."/>
            <person name="Zheng Y."/>
            <person name="Lin W."/>
            <person name="Duan Y."/>
            <person name="Cao H."/>
            <person name="Xiong S."/>
            <person name="Wang X."/>
            <person name="Wei L."/>
            <person name="Li C."/>
            <person name="Ma Q."/>
            <person name="Ju M."/>
            <person name="Zhao R."/>
            <person name="Li G."/>
            <person name="Mu C."/>
            <person name="Tian Q."/>
            <person name="Mei H."/>
            <person name="Zhang T."/>
            <person name="Gao T."/>
            <person name="Zhang H."/>
        </authorList>
    </citation>
    <scope>NUCLEOTIDE SEQUENCE</scope>
    <source>
        <strain evidence="9">G02</strain>
    </source>
</reference>
<dbReference type="SMART" id="SM00774">
    <property type="entry name" value="WRKY"/>
    <property type="match status" value="2"/>
</dbReference>